<dbReference type="AlphaFoldDB" id="A0A978W1M6"/>
<evidence type="ECO:0000256" key="1">
    <source>
        <dbReference type="ARBA" id="ARBA00022737"/>
    </source>
</evidence>
<dbReference type="NCBIfam" id="TIGR00756">
    <property type="entry name" value="PPR"/>
    <property type="match status" value="4"/>
</dbReference>
<dbReference type="GO" id="GO:0003723">
    <property type="term" value="F:RNA binding"/>
    <property type="evidence" value="ECO:0007669"/>
    <property type="project" value="InterPro"/>
</dbReference>
<dbReference type="PANTHER" id="PTHR47926">
    <property type="entry name" value="PENTATRICOPEPTIDE REPEAT-CONTAINING PROTEIN"/>
    <property type="match status" value="1"/>
</dbReference>
<evidence type="ECO:0000313" key="3">
    <source>
        <dbReference type="EMBL" id="KAH7545860.1"/>
    </source>
</evidence>
<proteinExistence type="predicted"/>
<organism evidence="3 4">
    <name type="scientific">Ziziphus jujuba var. spinosa</name>
    <dbReference type="NCBI Taxonomy" id="714518"/>
    <lineage>
        <taxon>Eukaryota</taxon>
        <taxon>Viridiplantae</taxon>
        <taxon>Streptophyta</taxon>
        <taxon>Embryophyta</taxon>
        <taxon>Tracheophyta</taxon>
        <taxon>Spermatophyta</taxon>
        <taxon>Magnoliopsida</taxon>
        <taxon>eudicotyledons</taxon>
        <taxon>Gunneridae</taxon>
        <taxon>Pentapetalae</taxon>
        <taxon>rosids</taxon>
        <taxon>fabids</taxon>
        <taxon>Rosales</taxon>
        <taxon>Rhamnaceae</taxon>
        <taxon>Paliureae</taxon>
        <taxon>Ziziphus</taxon>
    </lineage>
</organism>
<feature type="repeat" description="PPR" evidence="2">
    <location>
        <begin position="264"/>
        <end position="298"/>
    </location>
</feature>
<evidence type="ECO:0000313" key="4">
    <source>
        <dbReference type="Proteomes" id="UP000813462"/>
    </source>
</evidence>
<dbReference type="FunFam" id="1.25.40.10:FF:000606">
    <property type="entry name" value="Putative pentatricopeptide repeat-containing protein"/>
    <property type="match status" value="1"/>
</dbReference>
<name>A0A978W1M6_ZIZJJ</name>
<gene>
    <name evidence="3" type="ORF">FEM48_Zijuj01G0138400</name>
</gene>
<dbReference type="Pfam" id="PF01535">
    <property type="entry name" value="PPR"/>
    <property type="match status" value="2"/>
</dbReference>
<dbReference type="InterPro" id="IPR046960">
    <property type="entry name" value="PPR_At4g14850-like_plant"/>
</dbReference>
<dbReference type="PROSITE" id="PS51375">
    <property type="entry name" value="PPR"/>
    <property type="match status" value="3"/>
</dbReference>
<protein>
    <submittedName>
        <fullName evidence="3">Uncharacterized protein</fullName>
    </submittedName>
</protein>
<dbReference type="GO" id="GO:0009451">
    <property type="term" value="P:RNA modification"/>
    <property type="evidence" value="ECO:0007669"/>
    <property type="project" value="InterPro"/>
</dbReference>
<reference evidence="3" key="1">
    <citation type="journal article" date="2021" name="Front. Plant Sci.">
        <title>Chromosome-Scale Genome Assembly for Chinese Sour Jujube and Insights Into Its Genome Evolution and Domestication Signature.</title>
        <authorList>
            <person name="Shen L.-Y."/>
            <person name="Luo H."/>
            <person name="Wang X.-L."/>
            <person name="Wang X.-M."/>
            <person name="Qiu X.-J."/>
            <person name="Liu H."/>
            <person name="Zhou S.-S."/>
            <person name="Jia K.-H."/>
            <person name="Nie S."/>
            <person name="Bao Y.-T."/>
            <person name="Zhang R.-G."/>
            <person name="Yun Q.-Z."/>
            <person name="Chai Y.-H."/>
            <person name="Lu J.-Y."/>
            <person name="Li Y."/>
            <person name="Zhao S.-W."/>
            <person name="Mao J.-F."/>
            <person name="Jia S.-G."/>
            <person name="Mao Y.-M."/>
        </authorList>
    </citation>
    <scope>NUCLEOTIDE SEQUENCE</scope>
    <source>
        <strain evidence="3">AT0</strain>
        <tissue evidence="3">Leaf</tissue>
    </source>
</reference>
<feature type="repeat" description="PPR" evidence="2">
    <location>
        <begin position="182"/>
        <end position="212"/>
    </location>
</feature>
<dbReference type="Gene3D" id="1.25.40.10">
    <property type="entry name" value="Tetratricopeptide repeat domain"/>
    <property type="match status" value="2"/>
</dbReference>
<sequence>MPVTPTTKTGIFYIRLYYLRCSGYIICSSCFSTQTLSHPSLISAKAQSSGRFLIYYNSQITKHGRNGNILEVESLFNWMPNKNITSWTAMFTAYAQNGEIAGMLDKAEKLYSETPVKLRDSVCSNALISGYLKLRRLEEAFHVFYGMLDRDVVSWGSTVDGCCKMGNTVNARGLFDRMPGRNVVIWTLMINGYMKNEEFEEGFKLFLEMRSFAGYEEGIQMHGLVSRMRFDFDAFFGNSIITMYCRFGYIDAATKIFHLMRKRDVVSWNPLIAGYVQCNKTEEALKLFHIMPIKNVVSWTTVIQDFLTKG</sequence>
<keyword evidence="1" id="KW-0677">Repeat</keyword>
<dbReference type="InterPro" id="IPR002885">
    <property type="entry name" value="PPR_rpt"/>
</dbReference>
<evidence type="ECO:0000256" key="2">
    <source>
        <dbReference type="PROSITE-ProRule" id="PRU00708"/>
    </source>
</evidence>
<feature type="repeat" description="PPR" evidence="2">
    <location>
        <begin position="120"/>
        <end position="154"/>
    </location>
</feature>
<comment type="caution">
    <text evidence="3">The sequence shown here is derived from an EMBL/GenBank/DDBJ whole genome shotgun (WGS) entry which is preliminary data.</text>
</comment>
<accession>A0A978W1M6</accession>
<dbReference type="EMBL" id="JAEACU010000001">
    <property type="protein sequence ID" value="KAH7545860.1"/>
    <property type="molecule type" value="Genomic_DNA"/>
</dbReference>
<dbReference type="Proteomes" id="UP000813462">
    <property type="component" value="Unassembled WGS sequence"/>
</dbReference>
<dbReference type="InterPro" id="IPR011990">
    <property type="entry name" value="TPR-like_helical_dom_sf"/>
</dbReference>
<dbReference type="Pfam" id="PF13041">
    <property type="entry name" value="PPR_2"/>
    <property type="match status" value="2"/>
</dbReference>